<name>A0A1Y2H2V8_9FUNG</name>
<gene>
    <name evidence="1" type="ORF">BCR41DRAFT_391325</name>
</gene>
<dbReference type="InterPro" id="IPR032675">
    <property type="entry name" value="LRR_dom_sf"/>
</dbReference>
<evidence type="ECO:0000313" key="1">
    <source>
        <dbReference type="EMBL" id="ORZ28909.1"/>
    </source>
</evidence>
<dbReference type="InParanoid" id="A0A1Y2H2V8"/>
<comment type="caution">
    <text evidence="1">The sequence shown here is derived from an EMBL/GenBank/DDBJ whole genome shotgun (WGS) entry which is preliminary data.</text>
</comment>
<accession>A0A1Y2H2V8</accession>
<protein>
    <recommendedName>
        <fullName evidence="3">F-box domain-containing protein</fullName>
    </recommendedName>
</protein>
<dbReference type="GeneID" id="33570186"/>
<dbReference type="OrthoDB" id="2326699at2759"/>
<evidence type="ECO:0000313" key="2">
    <source>
        <dbReference type="Proteomes" id="UP000193648"/>
    </source>
</evidence>
<keyword evidence="2" id="KW-1185">Reference proteome</keyword>
<dbReference type="RefSeq" id="XP_021886582.1">
    <property type="nucleotide sequence ID" value="XM_022028343.1"/>
</dbReference>
<sequence>MTSRKHLQESWRHSSGFLNDDANKYAFTNISTLKLHKLKLNITNPPHSHTVSYCLGVLTRRCPELQSLKYYGCDEDDDGVDDIGGNKLPLYDRFYRTAFLQQPWVFKRLSSLFFPATYIKDEDMAAILRQMTMLKQLTISELLFIFSDPADDLDDFGQLSIRELLADKQMTLKNGHMVQETRFRRLCETIEEITFDVYGFKADGIMQTILSNCPCLKRLTGPRITVTEIVNGAEWVSTELTDLNIYLKADVDQETPEGMEKQRIVFRQLGKLTRLRSLDLVAQRCNTDGRTQTLDLTLRASLDEQANLKNLEKLAFKSDASQRMQLEDATWIVNNWPKLKELQGSMNNSVVCDSIVAVLRSRGSLSFRL</sequence>
<dbReference type="Proteomes" id="UP000193648">
    <property type="component" value="Unassembled WGS sequence"/>
</dbReference>
<evidence type="ECO:0008006" key="3">
    <source>
        <dbReference type="Google" id="ProtNLM"/>
    </source>
</evidence>
<dbReference type="Gene3D" id="3.80.10.10">
    <property type="entry name" value="Ribonuclease Inhibitor"/>
    <property type="match status" value="1"/>
</dbReference>
<organism evidence="1 2">
    <name type="scientific">Lobosporangium transversale</name>
    <dbReference type="NCBI Taxonomy" id="64571"/>
    <lineage>
        <taxon>Eukaryota</taxon>
        <taxon>Fungi</taxon>
        <taxon>Fungi incertae sedis</taxon>
        <taxon>Mucoromycota</taxon>
        <taxon>Mortierellomycotina</taxon>
        <taxon>Mortierellomycetes</taxon>
        <taxon>Mortierellales</taxon>
        <taxon>Mortierellaceae</taxon>
        <taxon>Lobosporangium</taxon>
    </lineage>
</organism>
<dbReference type="SUPFAM" id="SSF52047">
    <property type="entry name" value="RNI-like"/>
    <property type="match status" value="1"/>
</dbReference>
<dbReference type="EMBL" id="MCFF01000001">
    <property type="protein sequence ID" value="ORZ28909.1"/>
    <property type="molecule type" value="Genomic_DNA"/>
</dbReference>
<proteinExistence type="predicted"/>
<dbReference type="AlphaFoldDB" id="A0A1Y2H2V8"/>
<reference evidence="1 2" key="1">
    <citation type="submission" date="2016-07" db="EMBL/GenBank/DDBJ databases">
        <title>Pervasive Adenine N6-methylation of Active Genes in Fungi.</title>
        <authorList>
            <consortium name="DOE Joint Genome Institute"/>
            <person name="Mondo S.J."/>
            <person name="Dannebaum R.O."/>
            <person name="Kuo R.C."/>
            <person name="Labutti K."/>
            <person name="Haridas S."/>
            <person name="Kuo A."/>
            <person name="Salamov A."/>
            <person name="Ahrendt S.R."/>
            <person name="Lipzen A."/>
            <person name="Sullivan W."/>
            <person name="Andreopoulos W.B."/>
            <person name="Clum A."/>
            <person name="Lindquist E."/>
            <person name="Daum C."/>
            <person name="Ramamoorthy G.K."/>
            <person name="Gryganskyi A."/>
            <person name="Culley D."/>
            <person name="Magnuson J.K."/>
            <person name="James T.Y."/>
            <person name="O'Malley M.A."/>
            <person name="Stajich J.E."/>
            <person name="Spatafora J.W."/>
            <person name="Visel A."/>
            <person name="Grigoriev I.V."/>
        </authorList>
    </citation>
    <scope>NUCLEOTIDE SEQUENCE [LARGE SCALE GENOMIC DNA]</scope>
    <source>
        <strain evidence="1 2">NRRL 3116</strain>
    </source>
</reference>